<evidence type="ECO:0000313" key="3">
    <source>
        <dbReference type="Proteomes" id="UP000608024"/>
    </source>
</evidence>
<dbReference type="RefSeq" id="WP_190138579.1">
    <property type="nucleotide sequence ID" value="NZ_BNBT01000102.1"/>
</dbReference>
<reference evidence="2" key="2">
    <citation type="submission" date="2020-09" db="EMBL/GenBank/DDBJ databases">
        <authorList>
            <person name="Sun Q."/>
            <person name="Ohkuma M."/>
        </authorList>
    </citation>
    <scope>NUCLEOTIDE SEQUENCE</scope>
    <source>
        <strain evidence="2">JCM 4784</strain>
    </source>
</reference>
<name>A0A919DTX8_9ACTN</name>
<protein>
    <submittedName>
        <fullName evidence="2">Uncharacterized protein</fullName>
    </submittedName>
</protein>
<dbReference type="EMBL" id="BNBT01000102">
    <property type="protein sequence ID" value="GHE78375.1"/>
    <property type="molecule type" value="Genomic_DNA"/>
</dbReference>
<feature type="transmembrane region" description="Helical" evidence="1">
    <location>
        <begin position="417"/>
        <end position="439"/>
    </location>
</feature>
<organism evidence="2 3">
    <name type="scientific">Streptomyces longispororuber</name>
    <dbReference type="NCBI Taxonomy" id="68230"/>
    <lineage>
        <taxon>Bacteria</taxon>
        <taxon>Bacillati</taxon>
        <taxon>Actinomycetota</taxon>
        <taxon>Actinomycetes</taxon>
        <taxon>Kitasatosporales</taxon>
        <taxon>Streptomycetaceae</taxon>
        <taxon>Streptomyces</taxon>
    </lineage>
</organism>
<sequence length="449" mass="49210">MSGPLPGRPSPFGPGPDEPEALFRREAVLVVAVRIDRTPDGAYTPGPLERRWRAGRPNEVVSRADRRASYTNPQLVSLLWAPDVRWHRECGPDVVSPAGFRLSAVELVRLGGFMNAALMEMETPAAANGVALLHGTLPAVPPADLPKALRFCANIDAHHRQGEQRRWVSRQLPHGCRVADTQRKMVHGVLVTPRNELPRLHDDSGLDTAEQWLWKMLHATEYVPPTEAAEEMGRLRLPLPSAMCGVAGSLGLVIVGTAADPNTEQAPDYQFYDGSSFHLATLYSEALALVCLQQLVLDAYGREVARMGQSEPLHHKVGQLERDLLVFRRSYWAADFGRQDACATIVRNFQRGCGMPEALQSLAGDLGELARQVQAAETETTNAILGVLAAIGLPLATGLAIWQGLPEADVASLYRTLGVTCLTTVLLMSAFPGLRRLFVSLFHRRGRRR</sequence>
<gene>
    <name evidence="2" type="ORF">GCM10018785_53170</name>
</gene>
<keyword evidence="3" id="KW-1185">Reference proteome</keyword>
<keyword evidence="1" id="KW-0812">Transmembrane</keyword>
<dbReference type="Proteomes" id="UP000608024">
    <property type="component" value="Unassembled WGS sequence"/>
</dbReference>
<reference evidence="2" key="1">
    <citation type="journal article" date="2014" name="Int. J. Syst. Evol. Microbiol.">
        <title>Complete genome sequence of Corynebacterium casei LMG S-19264T (=DSM 44701T), isolated from a smear-ripened cheese.</title>
        <authorList>
            <consortium name="US DOE Joint Genome Institute (JGI-PGF)"/>
            <person name="Walter F."/>
            <person name="Albersmeier A."/>
            <person name="Kalinowski J."/>
            <person name="Ruckert C."/>
        </authorList>
    </citation>
    <scope>NUCLEOTIDE SEQUENCE</scope>
    <source>
        <strain evidence="2">JCM 4784</strain>
    </source>
</reference>
<accession>A0A919DTX8</accession>
<feature type="transmembrane region" description="Helical" evidence="1">
    <location>
        <begin position="239"/>
        <end position="259"/>
    </location>
</feature>
<keyword evidence="1" id="KW-1133">Transmembrane helix</keyword>
<dbReference type="AlphaFoldDB" id="A0A919DTX8"/>
<keyword evidence="1" id="KW-0472">Membrane</keyword>
<proteinExistence type="predicted"/>
<evidence type="ECO:0000313" key="2">
    <source>
        <dbReference type="EMBL" id="GHE78375.1"/>
    </source>
</evidence>
<evidence type="ECO:0000256" key="1">
    <source>
        <dbReference type="SAM" id="Phobius"/>
    </source>
</evidence>
<feature type="transmembrane region" description="Helical" evidence="1">
    <location>
        <begin position="383"/>
        <end position="405"/>
    </location>
</feature>
<comment type="caution">
    <text evidence="2">The sequence shown here is derived from an EMBL/GenBank/DDBJ whole genome shotgun (WGS) entry which is preliminary data.</text>
</comment>